<dbReference type="Pfam" id="PF12874">
    <property type="entry name" value="zf-met"/>
    <property type="match status" value="1"/>
</dbReference>
<name>A0AAW0RMJ8_9HYPO</name>
<evidence type="ECO:0000256" key="1">
    <source>
        <dbReference type="ARBA" id="ARBA00022723"/>
    </source>
</evidence>
<proteinExistence type="predicted"/>
<dbReference type="InterPro" id="IPR036236">
    <property type="entry name" value="Znf_C2H2_sf"/>
</dbReference>
<feature type="domain" description="C2H2-type" evidence="6">
    <location>
        <begin position="105"/>
        <end position="134"/>
    </location>
</feature>
<organism evidence="7 8">
    <name type="scientific">Beauveria asiatica</name>
    <dbReference type="NCBI Taxonomy" id="1069075"/>
    <lineage>
        <taxon>Eukaryota</taxon>
        <taxon>Fungi</taxon>
        <taxon>Dikarya</taxon>
        <taxon>Ascomycota</taxon>
        <taxon>Pezizomycotina</taxon>
        <taxon>Sordariomycetes</taxon>
        <taxon>Hypocreomycetidae</taxon>
        <taxon>Hypocreales</taxon>
        <taxon>Cordycipitaceae</taxon>
        <taxon>Beauveria</taxon>
    </lineage>
</organism>
<evidence type="ECO:0000256" key="3">
    <source>
        <dbReference type="ARBA" id="ARBA00022771"/>
    </source>
</evidence>
<evidence type="ECO:0000256" key="4">
    <source>
        <dbReference type="ARBA" id="ARBA00022833"/>
    </source>
</evidence>
<dbReference type="GO" id="GO:0005634">
    <property type="term" value="C:nucleus"/>
    <property type="evidence" value="ECO:0007669"/>
    <property type="project" value="TreeGrafter"/>
</dbReference>
<evidence type="ECO:0000313" key="8">
    <source>
        <dbReference type="Proteomes" id="UP001397290"/>
    </source>
</evidence>
<evidence type="ECO:0000259" key="6">
    <source>
        <dbReference type="PROSITE" id="PS50157"/>
    </source>
</evidence>
<dbReference type="Proteomes" id="UP001397290">
    <property type="component" value="Unassembled WGS sequence"/>
</dbReference>
<dbReference type="GO" id="GO:0008270">
    <property type="term" value="F:zinc ion binding"/>
    <property type="evidence" value="ECO:0007669"/>
    <property type="project" value="UniProtKB-KW"/>
</dbReference>
<dbReference type="Pfam" id="PF00096">
    <property type="entry name" value="zf-C2H2"/>
    <property type="match status" value="1"/>
</dbReference>
<dbReference type="EMBL" id="JAAHCF010000534">
    <property type="protein sequence ID" value="KAK8143268.1"/>
    <property type="molecule type" value="Genomic_DNA"/>
</dbReference>
<protein>
    <recommendedName>
        <fullName evidence="6">C2H2-type domain-containing protein</fullName>
    </recommendedName>
</protein>
<dbReference type="AlphaFoldDB" id="A0AAW0RMJ8"/>
<dbReference type="Gene3D" id="3.30.160.60">
    <property type="entry name" value="Classic Zinc Finger"/>
    <property type="match status" value="1"/>
</dbReference>
<dbReference type="PANTHER" id="PTHR24409">
    <property type="entry name" value="ZINC FINGER PROTEIN 142"/>
    <property type="match status" value="1"/>
</dbReference>
<keyword evidence="3 5" id="KW-0863">Zinc-finger</keyword>
<keyword evidence="1" id="KW-0479">Metal-binding</keyword>
<feature type="domain" description="C2H2-type" evidence="6">
    <location>
        <begin position="77"/>
        <end position="106"/>
    </location>
</feature>
<dbReference type="PANTHER" id="PTHR24409:SF295">
    <property type="entry name" value="AZ2-RELATED"/>
    <property type="match status" value="1"/>
</dbReference>
<dbReference type="PROSITE" id="PS50157">
    <property type="entry name" value="ZINC_FINGER_C2H2_2"/>
    <property type="match status" value="3"/>
</dbReference>
<keyword evidence="4" id="KW-0862">Zinc</keyword>
<keyword evidence="8" id="KW-1185">Reference proteome</keyword>
<comment type="caution">
    <text evidence="7">The sequence shown here is derived from an EMBL/GenBank/DDBJ whole genome shotgun (WGS) entry which is preliminary data.</text>
</comment>
<dbReference type="InterPro" id="IPR013087">
    <property type="entry name" value="Znf_C2H2_type"/>
</dbReference>
<gene>
    <name evidence="7" type="ORF">G3M48_007495</name>
</gene>
<accession>A0AAW0RMJ8</accession>
<dbReference type="PROSITE" id="PS00028">
    <property type="entry name" value="ZINC_FINGER_C2H2_1"/>
    <property type="match status" value="5"/>
</dbReference>
<feature type="domain" description="C2H2-type" evidence="6">
    <location>
        <begin position="152"/>
        <end position="176"/>
    </location>
</feature>
<evidence type="ECO:0000256" key="2">
    <source>
        <dbReference type="ARBA" id="ARBA00022737"/>
    </source>
</evidence>
<reference evidence="7 8" key="1">
    <citation type="submission" date="2020-02" db="EMBL/GenBank/DDBJ databases">
        <title>Comparative genomics of the hypocrealean fungal genus Beauvera.</title>
        <authorList>
            <person name="Showalter D.N."/>
            <person name="Bushley K.E."/>
            <person name="Rehner S.A."/>
        </authorList>
    </citation>
    <scope>NUCLEOTIDE SEQUENCE [LARGE SCALE GENOMIC DNA]</scope>
    <source>
        <strain evidence="7 8">ARSEF4384</strain>
    </source>
</reference>
<keyword evidence="2" id="KW-0677">Repeat</keyword>
<dbReference type="GO" id="GO:0000981">
    <property type="term" value="F:DNA-binding transcription factor activity, RNA polymerase II-specific"/>
    <property type="evidence" value="ECO:0007669"/>
    <property type="project" value="TreeGrafter"/>
</dbReference>
<sequence>MFSCDVCNSVFLRRPAATQHKKETKHCYCQICEKALESSKGLQDHNDAVHCHSCPGCTKTFVLGLLLTNHQKAKRHCYCGDCNRVFATAQEFKSHMQTSLHSTEFRCCDCDREFNSGAALNQHLRHKVHRRPAATTKSKVQKASEKTAAPTFCCSKCSRSFDTEVSLEQHLASLAHRPLGSLSCFAGASCKAKFCSPSGVLQHLESGACPSGMDLDQLKILILKYDTERLITRSPSDGDVLLEGQSDVSSDLIRTPSSLSLSSSADGCWTPTSGSLSDWTMLISQSPSHRCPFCPLDRRPFRDARALQNHIHSAAHHEPFIYCPAAISGSGNDKSKAIRKFTTISGLAQHLESGACIGGEASFWKAIKYIDARLQKMGMQFRLTQEEET</sequence>
<dbReference type="GO" id="GO:0000977">
    <property type="term" value="F:RNA polymerase II transcription regulatory region sequence-specific DNA binding"/>
    <property type="evidence" value="ECO:0007669"/>
    <property type="project" value="TreeGrafter"/>
</dbReference>
<evidence type="ECO:0000256" key="5">
    <source>
        <dbReference type="PROSITE-ProRule" id="PRU00042"/>
    </source>
</evidence>
<dbReference type="SUPFAM" id="SSF57667">
    <property type="entry name" value="beta-beta-alpha zinc fingers"/>
    <property type="match status" value="2"/>
</dbReference>
<dbReference type="SMART" id="SM00355">
    <property type="entry name" value="ZnF_C2H2"/>
    <property type="match status" value="7"/>
</dbReference>
<evidence type="ECO:0000313" key="7">
    <source>
        <dbReference type="EMBL" id="KAK8143268.1"/>
    </source>
</evidence>